<keyword evidence="2" id="KW-1185">Reference proteome</keyword>
<protein>
    <submittedName>
        <fullName evidence="1">Uncharacterized protein</fullName>
    </submittedName>
</protein>
<dbReference type="Proteomes" id="UP001497522">
    <property type="component" value="Chromosome 12"/>
</dbReference>
<evidence type="ECO:0000313" key="1">
    <source>
        <dbReference type="EMBL" id="CAK9862307.1"/>
    </source>
</evidence>
<proteinExistence type="predicted"/>
<dbReference type="EMBL" id="OZ023713">
    <property type="protein sequence ID" value="CAK9862307.1"/>
    <property type="molecule type" value="Genomic_DNA"/>
</dbReference>
<gene>
    <name evidence="1" type="ORF">CSSPJE1EN2_LOCUS5302</name>
</gene>
<name>A0ABP1AIS4_9BRYO</name>
<accession>A0ABP1AIS4</accession>
<sequence>MELGFQLKSAELCMTIFKIQLTPHPLWNYVKLEGVHKRNGESAQNRKLLWSPDVLSELFMWNGTQPGQGNGAGIFKVLPAAAETPTCFTI</sequence>
<organism evidence="1 2">
    <name type="scientific">Sphagnum jensenii</name>
    <dbReference type="NCBI Taxonomy" id="128206"/>
    <lineage>
        <taxon>Eukaryota</taxon>
        <taxon>Viridiplantae</taxon>
        <taxon>Streptophyta</taxon>
        <taxon>Embryophyta</taxon>
        <taxon>Bryophyta</taxon>
        <taxon>Sphagnophytina</taxon>
        <taxon>Sphagnopsida</taxon>
        <taxon>Sphagnales</taxon>
        <taxon>Sphagnaceae</taxon>
        <taxon>Sphagnum</taxon>
    </lineage>
</organism>
<reference evidence="1" key="1">
    <citation type="submission" date="2024-03" db="EMBL/GenBank/DDBJ databases">
        <authorList>
            <consortium name="ELIXIR-Norway"/>
            <consortium name="Elixir Norway"/>
        </authorList>
    </citation>
    <scope>NUCLEOTIDE SEQUENCE</scope>
</reference>
<evidence type="ECO:0000313" key="2">
    <source>
        <dbReference type="Proteomes" id="UP001497522"/>
    </source>
</evidence>